<evidence type="ECO:0000313" key="1">
    <source>
        <dbReference type="EMBL" id="GGB14408.1"/>
    </source>
</evidence>
<dbReference type="InterPro" id="IPR038316">
    <property type="entry name" value="DUF5062_sf"/>
</dbReference>
<dbReference type="Pfam" id="PF16691">
    <property type="entry name" value="DUF5062"/>
    <property type="match status" value="1"/>
</dbReference>
<dbReference type="RefSeq" id="WP_055731354.1">
    <property type="nucleotide sequence ID" value="NZ_BMDY01000019.1"/>
</dbReference>
<name>A0ABQ1I4I5_9ALTE</name>
<dbReference type="InterPro" id="IPR032036">
    <property type="entry name" value="DUF5062"/>
</dbReference>
<accession>A0ABQ1I4I5</accession>
<protein>
    <submittedName>
        <fullName evidence="1">DUF5062 domain-containing protein</fullName>
    </submittedName>
</protein>
<proteinExistence type="predicted"/>
<evidence type="ECO:0000313" key="2">
    <source>
        <dbReference type="Proteomes" id="UP000651977"/>
    </source>
</evidence>
<organism evidence="1 2">
    <name type="scientific">Agarivorans gilvus</name>
    <dbReference type="NCBI Taxonomy" id="680279"/>
    <lineage>
        <taxon>Bacteria</taxon>
        <taxon>Pseudomonadati</taxon>
        <taxon>Pseudomonadota</taxon>
        <taxon>Gammaproteobacteria</taxon>
        <taxon>Alteromonadales</taxon>
        <taxon>Alteromonadaceae</taxon>
        <taxon>Agarivorans</taxon>
    </lineage>
</organism>
<reference evidence="2" key="1">
    <citation type="journal article" date="2019" name="Int. J. Syst. Evol. Microbiol.">
        <title>The Global Catalogue of Microorganisms (GCM) 10K type strain sequencing project: providing services to taxonomists for standard genome sequencing and annotation.</title>
        <authorList>
            <consortium name="The Broad Institute Genomics Platform"/>
            <consortium name="The Broad Institute Genome Sequencing Center for Infectious Disease"/>
            <person name="Wu L."/>
            <person name="Ma J."/>
        </authorList>
    </citation>
    <scope>NUCLEOTIDE SEQUENCE [LARGE SCALE GENOMIC DNA]</scope>
    <source>
        <strain evidence="2">CGMCC 1.10131</strain>
    </source>
</reference>
<dbReference type="Gene3D" id="1.20.120.1930">
    <property type="entry name" value="Uncharacterised protein PF16691, DUF5062"/>
    <property type="match status" value="1"/>
</dbReference>
<dbReference type="Proteomes" id="UP000651977">
    <property type="component" value="Unassembled WGS sequence"/>
</dbReference>
<keyword evidence="2" id="KW-1185">Reference proteome</keyword>
<comment type="caution">
    <text evidence="1">The sequence shown here is derived from an EMBL/GenBank/DDBJ whole genome shotgun (WGS) entry which is preliminary data.</text>
</comment>
<gene>
    <name evidence="1" type="ORF">GCM10007414_29830</name>
</gene>
<dbReference type="EMBL" id="BMDY01000019">
    <property type="protein sequence ID" value="GGB14408.1"/>
    <property type="molecule type" value="Genomic_DNA"/>
</dbReference>
<sequence length="87" mass="10079">MKKFKHEAQLLKKAIQIGEVYALQRGFAKFPPGISEKDKVEALYMLLAEDKRITPLPKDKQSGPEMRHKLVIWLANQLPKDHELLEN</sequence>